<evidence type="ECO:0000313" key="2">
    <source>
        <dbReference type="EMBL" id="HGQ35926.1"/>
    </source>
</evidence>
<dbReference type="Gene3D" id="3.20.20.210">
    <property type="match status" value="1"/>
</dbReference>
<dbReference type="EMBL" id="DTCK01000030">
    <property type="protein sequence ID" value="HGQ35926.1"/>
    <property type="molecule type" value="Genomic_DNA"/>
</dbReference>
<evidence type="ECO:0000313" key="3">
    <source>
        <dbReference type="EMBL" id="HGQ64779.1"/>
    </source>
</evidence>
<dbReference type="Pfam" id="PF01208">
    <property type="entry name" value="URO-D"/>
    <property type="match status" value="1"/>
</dbReference>
<sequence length="358" mass="42391">MLKVSYRENYLRAAKFDYPKFVPVYINIFRPLWNIHGNKLKDVLRKYPTLFRNQNLDAVRYSDVEGVPYIDKYTTDAFGCVWRTRVEGYIGEVVKHPLDDWSKFDSFKLPDPELGVPTENGEPQPIMPWDKIFRMLRKAKERDQPIIASLWQHFFFLRLIYLRGFNNLIMDMYRKHEKLYRLIDMLTDYYISLIRIYKKGFSSIDIFAFADDLGAEDKPLISPRMFKEFIYPSYKKIYSEAKTNGSLVFLHSDGRIVELWDLLLDTGVDIQYVQDKPNGLENILKLKGRACIFLDINRRLLAFGSPEEVSNYIKQVFEFFKDPRGGFIIKLEFHPPARLETIDEALKTLNELIWIEKT</sequence>
<dbReference type="AlphaFoldDB" id="A0A7C4JKU7"/>
<reference evidence="3" key="1">
    <citation type="journal article" date="2020" name="mSystems">
        <title>Genome- and Community-Level Interaction Insights into Carbon Utilization and Element Cycling Functions of Hydrothermarchaeota in Hydrothermal Sediment.</title>
        <authorList>
            <person name="Zhou Z."/>
            <person name="Liu Y."/>
            <person name="Xu W."/>
            <person name="Pan J."/>
            <person name="Luo Z.H."/>
            <person name="Li M."/>
        </authorList>
    </citation>
    <scope>NUCLEOTIDE SEQUENCE [LARGE SCALE GENOMIC DNA]</scope>
    <source>
        <strain evidence="3">SpSt-637</strain>
        <strain evidence="2">SpSt-667</strain>
    </source>
</reference>
<evidence type="ECO:0000259" key="1">
    <source>
        <dbReference type="Pfam" id="PF01208"/>
    </source>
</evidence>
<dbReference type="InterPro" id="IPR038071">
    <property type="entry name" value="UROD/MetE-like_sf"/>
</dbReference>
<protein>
    <recommendedName>
        <fullName evidence="1">Uroporphyrinogen decarboxylase (URO-D) domain-containing protein</fullName>
    </recommendedName>
</protein>
<feature type="domain" description="Uroporphyrinogen decarboxylase (URO-D)" evidence="1">
    <location>
        <begin position="93"/>
        <end position="332"/>
    </location>
</feature>
<proteinExistence type="predicted"/>
<comment type="caution">
    <text evidence="3">The sequence shown here is derived from an EMBL/GenBank/DDBJ whole genome shotgun (WGS) entry which is preliminary data.</text>
</comment>
<dbReference type="GO" id="GO:0006779">
    <property type="term" value="P:porphyrin-containing compound biosynthetic process"/>
    <property type="evidence" value="ECO:0007669"/>
    <property type="project" value="InterPro"/>
</dbReference>
<dbReference type="PANTHER" id="PTHR47099:SF1">
    <property type="entry name" value="METHYLCOBAMIDE:COM METHYLTRANSFERASE MTBA"/>
    <property type="match status" value="1"/>
</dbReference>
<gene>
    <name evidence="3" type="ORF">ENU08_05990</name>
    <name evidence="2" type="ORF">ENU41_04535</name>
</gene>
<dbReference type="GO" id="GO:0004853">
    <property type="term" value="F:uroporphyrinogen decarboxylase activity"/>
    <property type="evidence" value="ECO:0007669"/>
    <property type="project" value="InterPro"/>
</dbReference>
<organism evidence="3">
    <name type="scientific">Ignisphaera aggregans</name>
    <dbReference type="NCBI Taxonomy" id="334771"/>
    <lineage>
        <taxon>Archaea</taxon>
        <taxon>Thermoproteota</taxon>
        <taxon>Thermoprotei</taxon>
        <taxon>Desulfurococcales</taxon>
        <taxon>Desulfurococcaceae</taxon>
        <taxon>Ignisphaera</taxon>
    </lineage>
</organism>
<dbReference type="SUPFAM" id="SSF51726">
    <property type="entry name" value="UROD/MetE-like"/>
    <property type="match status" value="1"/>
</dbReference>
<dbReference type="PANTHER" id="PTHR47099">
    <property type="entry name" value="METHYLCOBAMIDE:COM METHYLTRANSFERASE MTBA"/>
    <property type="match status" value="1"/>
</dbReference>
<dbReference type="InterPro" id="IPR000257">
    <property type="entry name" value="Uroporphyrinogen_deCOase"/>
</dbReference>
<name>A0A7C4JKU7_9CREN</name>
<dbReference type="InterPro" id="IPR052024">
    <property type="entry name" value="Methanogen_methyltrans"/>
</dbReference>
<accession>A0A7C4JKU7</accession>
<dbReference type="EMBL" id="DTBD01000052">
    <property type="protein sequence ID" value="HGQ64779.1"/>
    <property type="molecule type" value="Genomic_DNA"/>
</dbReference>